<comment type="caution">
    <text evidence="3">The sequence shown here is derived from an EMBL/GenBank/DDBJ whole genome shotgun (WGS) entry which is preliminary data.</text>
</comment>
<evidence type="ECO:0000313" key="3">
    <source>
        <dbReference type="EMBL" id="MBF4764011.1"/>
    </source>
</evidence>
<accession>A0A930VE94</accession>
<sequence length="305" mass="33932">MTSREEPVDATRAFWRDLGLPGLFDVHVHFHPPDFQRLIWDHFDHAGPKIGRAWPIRYRVPVPDRVALLRELGVRRFSALPYAHKPGVATYLNDWARTFAQEVPEVLWSGTFFPEPEAAAYVGALVDAGIEVFKVHVQVGAFDLDDPLLDGVWSRLEASGTPVVLHAGSGPVSNAYTGPGPMAAILARWPRLCLVVAHLGAPEYVEFLALAERYERVHLDTTMAFTTFFEDLAPYPPSLLPRLRDLRDKVLLGSDFPTIPYPYLHQLESLAALDLGESWLRAVCWDNGARLFGSSPESAVVATAD</sequence>
<dbReference type="CDD" id="cd01292">
    <property type="entry name" value="metallo-dependent_hydrolases"/>
    <property type="match status" value="1"/>
</dbReference>
<dbReference type="AlphaFoldDB" id="A0A930VE94"/>
<dbReference type="SUPFAM" id="SSF51556">
    <property type="entry name" value="Metallo-dependent hydrolases"/>
    <property type="match status" value="1"/>
</dbReference>
<dbReference type="InterPro" id="IPR032466">
    <property type="entry name" value="Metal_Hydrolase"/>
</dbReference>
<dbReference type="Proteomes" id="UP000640489">
    <property type="component" value="Unassembled WGS sequence"/>
</dbReference>
<gene>
    <name evidence="3" type="ORF">ISU07_12825</name>
</gene>
<dbReference type="InterPro" id="IPR032465">
    <property type="entry name" value="ACMSD"/>
</dbReference>
<organism evidence="3 4">
    <name type="scientific">Nocardioides islandensis</name>
    <dbReference type="NCBI Taxonomy" id="433663"/>
    <lineage>
        <taxon>Bacteria</taxon>
        <taxon>Bacillati</taxon>
        <taxon>Actinomycetota</taxon>
        <taxon>Actinomycetes</taxon>
        <taxon>Propionibacteriales</taxon>
        <taxon>Nocardioidaceae</taxon>
        <taxon>Nocardioides</taxon>
    </lineage>
</organism>
<reference evidence="3" key="1">
    <citation type="submission" date="2020-11" db="EMBL/GenBank/DDBJ databases">
        <title>Nocardioides sp. nov., isolated from Soil of Cynanchum wilfordii Hemsley rhizosphere.</title>
        <authorList>
            <person name="Lee J.-S."/>
            <person name="Suh M.K."/>
            <person name="Kim J.-S."/>
        </authorList>
    </citation>
    <scope>NUCLEOTIDE SEQUENCE</scope>
    <source>
        <strain evidence="3">KCTC 19275</strain>
    </source>
</reference>
<dbReference type="GO" id="GO:0016831">
    <property type="term" value="F:carboxy-lyase activity"/>
    <property type="evidence" value="ECO:0007669"/>
    <property type="project" value="InterPro"/>
</dbReference>
<dbReference type="GO" id="GO:0005737">
    <property type="term" value="C:cytoplasm"/>
    <property type="evidence" value="ECO:0007669"/>
    <property type="project" value="TreeGrafter"/>
</dbReference>
<proteinExistence type="predicted"/>
<dbReference type="InterPro" id="IPR006680">
    <property type="entry name" value="Amidohydro-rel"/>
</dbReference>
<protein>
    <submittedName>
        <fullName evidence="3">Amidohydrolase</fullName>
    </submittedName>
</protein>
<dbReference type="PANTHER" id="PTHR21240:SF28">
    <property type="entry name" value="ISO-OROTATE DECARBOXYLASE (EUROFUNG)"/>
    <property type="match status" value="1"/>
</dbReference>
<dbReference type="EMBL" id="JADKPN010000007">
    <property type="protein sequence ID" value="MBF4764011.1"/>
    <property type="molecule type" value="Genomic_DNA"/>
</dbReference>
<name>A0A930VE94_9ACTN</name>
<keyword evidence="1" id="KW-0456">Lyase</keyword>
<dbReference type="Pfam" id="PF04909">
    <property type="entry name" value="Amidohydro_2"/>
    <property type="match status" value="1"/>
</dbReference>
<evidence type="ECO:0000313" key="4">
    <source>
        <dbReference type="Proteomes" id="UP000640489"/>
    </source>
</evidence>
<evidence type="ECO:0000256" key="1">
    <source>
        <dbReference type="ARBA" id="ARBA00023239"/>
    </source>
</evidence>
<dbReference type="Gene3D" id="3.20.20.140">
    <property type="entry name" value="Metal-dependent hydrolases"/>
    <property type="match status" value="1"/>
</dbReference>
<dbReference type="GO" id="GO:0019748">
    <property type="term" value="P:secondary metabolic process"/>
    <property type="evidence" value="ECO:0007669"/>
    <property type="project" value="TreeGrafter"/>
</dbReference>
<evidence type="ECO:0000259" key="2">
    <source>
        <dbReference type="Pfam" id="PF04909"/>
    </source>
</evidence>
<keyword evidence="4" id="KW-1185">Reference proteome</keyword>
<dbReference type="GO" id="GO:0016787">
    <property type="term" value="F:hydrolase activity"/>
    <property type="evidence" value="ECO:0007669"/>
    <property type="project" value="InterPro"/>
</dbReference>
<feature type="domain" description="Amidohydrolase-related" evidence="2">
    <location>
        <begin position="25"/>
        <end position="293"/>
    </location>
</feature>
<dbReference type="RefSeq" id="WP_194707198.1">
    <property type="nucleotide sequence ID" value="NZ_JADKPN010000007.1"/>
</dbReference>
<dbReference type="PANTHER" id="PTHR21240">
    <property type="entry name" value="2-AMINO-3-CARBOXYLMUCONATE-6-SEMIALDEHYDE DECARBOXYLASE"/>
    <property type="match status" value="1"/>
</dbReference>